<reference evidence="5" key="1">
    <citation type="journal article" date="2019" name="Plant J.">
        <title>Chlorella vulgaris genome assembly and annotation reveals the molecular basis for metabolic acclimation to high light conditions.</title>
        <authorList>
            <person name="Cecchin M."/>
            <person name="Marcolungo L."/>
            <person name="Rossato M."/>
            <person name="Girolomoni L."/>
            <person name="Cosentino E."/>
            <person name="Cuine S."/>
            <person name="Li-Beisson Y."/>
            <person name="Delledonne M."/>
            <person name="Ballottari M."/>
        </authorList>
    </citation>
    <scope>NUCLEOTIDE SEQUENCE</scope>
    <source>
        <strain evidence="5">211/11P</strain>
    </source>
</reference>
<reference evidence="5" key="2">
    <citation type="submission" date="2020-11" db="EMBL/GenBank/DDBJ databases">
        <authorList>
            <person name="Cecchin M."/>
            <person name="Marcolungo L."/>
            <person name="Rossato M."/>
            <person name="Girolomoni L."/>
            <person name="Cosentino E."/>
            <person name="Cuine S."/>
            <person name="Li-Beisson Y."/>
            <person name="Delledonne M."/>
            <person name="Ballottari M."/>
        </authorList>
    </citation>
    <scope>NUCLEOTIDE SEQUENCE</scope>
    <source>
        <strain evidence="5">211/11P</strain>
        <tissue evidence="5">Whole cell</tissue>
    </source>
</reference>
<evidence type="ECO:0000256" key="1">
    <source>
        <dbReference type="ARBA" id="ARBA00004496"/>
    </source>
</evidence>
<dbReference type="GO" id="GO:0005509">
    <property type="term" value="F:calcium ion binding"/>
    <property type="evidence" value="ECO:0007669"/>
    <property type="project" value="InterPro"/>
</dbReference>
<dbReference type="PROSITE" id="PS00018">
    <property type="entry name" value="EF_HAND_1"/>
    <property type="match status" value="1"/>
</dbReference>
<comment type="subcellular location">
    <subcellularLocation>
        <location evidence="1">Cytoplasm</location>
    </subcellularLocation>
</comment>
<name>A0A9D4YXB5_CHLVU</name>
<protein>
    <recommendedName>
        <fullName evidence="4">EF-hand domain-containing protein</fullName>
    </recommendedName>
</protein>
<organism evidence="5 6">
    <name type="scientific">Chlorella vulgaris</name>
    <name type="common">Green alga</name>
    <dbReference type="NCBI Taxonomy" id="3077"/>
    <lineage>
        <taxon>Eukaryota</taxon>
        <taxon>Viridiplantae</taxon>
        <taxon>Chlorophyta</taxon>
        <taxon>core chlorophytes</taxon>
        <taxon>Trebouxiophyceae</taxon>
        <taxon>Chlorellales</taxon>
        <taxon>Chlorellaceae</taxon>
        <taxon>Chlorella clade</taxon>
        <taxon>Chlorella</taxon>
    </lineage>
</organism>
<evidence type="ECO:0000256" key="2">
    <source>
        <dbReference type="ARBA" id="ARBA00022490"/>
    </source>
</evidence>
<dbReference type="PANTHER" id="PTHR12085">
    <property type="entry name" value="SERINE/THREONINE-PROTEIN PHOSPHATASE 2A REGULATORY SUBUNIT B'' SUBUNIT GAMMA"/>
    <property type="match status" value="1"/>
</dbReference>
<dbReference type="InterPro" id="IPR011992">
    <property type="entry name" value="EF-hand-dom_pair"/>
</dbReference>
<evidence type="ECO:0000313" key="6">
    <source>
        <dbReference type="Proteomes" id="UP001055712"/>
    </source>
</evidence>
<dbReference type="GO" id="GO:0030865">
    <property type="term" value="P:cortical cytoskeleton organization"/>
    <property type="evidence" value="ECO:0007669"/>
    <property type="project" value="TreeGrafter"/>
</dbReference>
<dbReference type="SUPFAM" id="SSF47473">
    <property type="entry name" value="EF-hand"/>
    <property type="match status" value="1"/>
</dbReference>
<dbReference type="Proteomes" id="UP001055712">
    <property type="component" value="Unassembled WGS sequence"/>
</dbReference>
<dbReference type="InterPro" id="IPR018247">
    <property type="entry name" value="EF_Hand_1_Ca_BS"/>
</dbReference>
<accession>A0A9D4YXB5</accession>
<comment type="caution">
    <text evidence="5">The sequence shown here is derived from an EMBL/GenBank/DDBJ whole genome shotgun (WGS) entry which is preliminary data.</text>
</comment>
<evidence type="ECO:0000313" key="5">
    <source>
        <dbReference type="EMBL" id="KAI3431716.1"/>
    </source>
</evidence>
<dbReference type="PROSITE" id="PS50222">
    <property type="entry name" value="EF_HAND_2"/>
    <property type="match status" value="1"/>
</dbReference>
<dbReference type="InterPro" id="IPR002048">
    <property type="entry name" value="EF_hand_dom"/>
</dbReference>
<feature type="domain" description="EF-hand" evidence="4">
    <location>
        <begin position="236"/>
        <end position="271"/>
    </location>
</feature>
<dbReference type="InterPro" id="IPR039865">
    <property type="entry name" value="PPP2R3C"/>
</dbReference>
<dbReference type="AlphaFoldDB" id="A0A9D4YXB5"/>
<dbReference type="GO" id="GO:0005819">
    <property type="term" value="C:spindle"/>
    <property type="evidence" value="ECO:0007669"/>
    <property type="project" value="TreeGrafter"/>
</dbReference>
<dbReference type="GO" id="GO:0035303">
    <property type="term" value="P:regulation of dephosphorylation"/>
    <property type="evidence" value="ECO:0007669"/>
    <property type="project" value="InterPro"/>
</dbReference>
<dbReference type="GO" id="GO:0000226">
    <property type="term" value="P:microtubule cytoskeleton organization"/>
    <property type="evidence" value="ECO:0007669"/>
    <property type="project" value="TreeGrafter"/>
</dbReference>
<dbReference type="PANTHER" id="PTHR12085:SF3">
    <property type="entry name" value="SERINE_THREONINE-PROTEIN PHOSPHATASE 2A REGULATORY SUBUNIT B'' SUBUNIT GAMMA"/>
    <property type="match status" value="1"/>
</dbReference>
<keyword evidence="3" id="KW-0106">Calcium</keyword>
<keyword evidence="6" id="KW-1185">Reference proteome</keyword>
<keyword evidence="2" id="KW-0963">Cytoplasm</keyword>
<dbReference type="Gene3D" id="1.10.238.10">
    <property type="entry name" value="EF-hand"/>
    <property type="match status" value="1"/>
</dbReference>
<proteinExistence type="predicted"/>
<evidence type="ECO:0000256" key="3">
    <source>
        <dbReference type="ARBA" id="ARBA00022837"/>
    </source>
</evidence>
<dbReference type="OrthoDB" id="10265007at2759"/>
<dbReference type="GO" id="GO:0005737">
    <property type="term" value="C:cytoplasm"/>
    <property type="evidence" value="ECO:0007669"/>
    <property type="project" value="UniProtKB-SubCell"/>
</dbReference>
<gene>
    <name evidence="5" type="ORF">D9Q98_004760</name>
</gene>
<evidence type="ECO:0000259" key="4">
    <source>
        <dbReference type="PROSITE" id="PS50222"/>
    </source>
</evidence>
<sequence length="447" mass="47373">MRSQMALTTEREEVLWWLLQRHASPAVASSCSRDAAVTMDGEAQEGSCAPELCLNYDEFTQVAAECREALGPSADVYFQASIFLRLARDAGGCVPAAALFRYCSARSTQMLLQTELCSFGTNCIGWLSPLQLQQWLQSCAPAAACSRAGVSEADWCTAVAARLLLMHGRRGRVAIRDLVASPGAHALATALQALAAAAAAVAAVEPSSVDGGSTSTTISPVLAAIMQLDEAWFSPAAAAGLRCQFNKLDADGDGLLSQHEFSSFSQGTMTSLAIQRLFAHHCGTGSITAALSSSSNGSRDSSRGSSSRGGCGKAVAGGGMDFAAFCAFCAAWDARHHPAAIRFFFPLLDQRGCGYLGQADLYTLIREVLALWVALGQQEEVRVEDVLAEVNDLLQAPDPGRISVADLHRCGTGGTSIGLLLDVNLFWEYENREALLQQHQQAQAAES</sequence>
<dbReference type="EMBL" id="SIDB01000006">
    <property type="protein sequence ID" value="KAI3431716.1"/>
    <property type="molecule type" value="Genomic_DNA"/>
</dbReference>